<evidence type="ECO:0000313" key="2">
    <source>
        <dbReference type="EMBL" id="WDD97547.1"/>
    </source>
</evidence>
<protein>
    <recommendedName>
        <fullName evidence="1">Immunity MXAN-0049 protein domain-containing protein</fullName>
    </recommendedName>
</protein>
<gene>
    <name evidence="2" type="ORF">SG35_019815</name>
</gene>
<dbReference type="RefSeq" id="WP_044835139.1">
    <property type="nucleotide sequence ID" value="NZ_CP059735.1"/>
</dbReference>
<dbReference type="KEGG" id="tact:SG35_019815"/>
<evidence type="ECO:0000259" key="1">
    <source>
        <dbReference type="Pfam" id="PF07791"/>
    </source>
</evidence>
<feature type="domain" description="Immunity MXAN-0049 protein" evidence="1">
    <location>
        <begin position="46"/>
        <end position="191"/>
    </location>
</feature>
<accession>A0AAE9YQ75</accession>
<organism evidence="2 3">
    <name type="scientific">Thalassomonas actiniarum</name>
    <dbReference type="NCBI Taxonomy" id="485447"/>
    <lineage>
        <taxon>Bacteria</taxon>
        <taxon>Pseudomonadati</taxon>
        <taxon>Pseudomonadota</taxon>
        <taxon>Gammaproteobacteria</taxon>
        <taxon>Alteromonadales</taxon>
        <taxon>Colwelliaceae</taxon>
        <taxon>Thalassomonas</taxon>
    </lineage>
</organism>
<dbReference type="EMBL" id="CP059735">
    <property type="protein sequence ID" value="WDD97547.1"/>
    <property type="molecule type" value="Genomic_DNA"/>
</dbReference>
<sequence length="198" mass="22571">MYYIMDCPLLVSEEDGGELVELHKHFKLAGIRRWWSGALISTEKKNKIPNPVEFNFDPLRGYSGSPPEMDDLGIPLMSKRLFDALTKAGVDNIEYFPAVLKNTKTKQIYPYFVYNIVGKISATDLTNSEYTTFGNESTYASTSFNKLVLDETKIHQLLLFRLAEDVSAIVVHEKIKTQIEDSGINTMEFIKPEDYTQI</sequence>
<name>A0AAE9YQ75_9GAMM</name>
<reference evidence="2 3" key="1">
    <citation type="journal article" date="2015" name="Genome Announc.">
        <title>Draft Genome Sequences of Marine Isolates of Thalassomonas viridans and Thalassomonas actiniarum.</title>
        <authorList>
            <person name="Olonade I."/>
            <person name="van Zyl L.J."/>
            <person name="Trindade M."/>
        </authorList>
    </citation>
    <scope>NUCLEOTIDE SEQUENCE [LARGE SCALE GENOMIC DNA]</scope>
    <source>
        <strain evidence="2 3">A5K-106</strain>
    </source>
</reference>
<dbReference type="Pfam" id="PF07791">
    <property type="entry name" value="Imm11"/>
    <property type="match status" value="1"/>
</dbReference>
<proteinExistence type="predicted"/>
<reference evidence="2 3" key="2">
    <citation type="journal article" date="2022" name="Mar. Drugs">
        <title>Bioassay-Guided Fractionation Leads to the Detection of Cholic Acid Generated by the Rare Thalassomonas sp.</title>
        <authorList>
            <person name="Pheiffer F."/>
            <person name="Schneider Y.K."/>
            <person name="Hansen E.H."/>
            <person name="Andersen J.H."/>
            <person name="Isaksson J."/>
            <person name="Busche T."/>
            <person name="R C."/>
            <person name="Kalinowski J."/>
            <person name="Zyl L.V."/>
            <person name="Trindade M."/>
        </authorList>
    </citation>
    <scope>NUCLEOTIDE SEQUENCE [LARGE SCALE GENOMIC DNA]</scope>
    <source>
        <strain evidence="2 3">A5K-106</strain>
    </source>
</reference>
<dbReference type="Proteomes" id="UP000032568">
    <property type="component" value="Chromosome"/>
</dbReference>
<dbReference type="AlphaFoldDB" id="A0AAE9YQ75"/>
<dbReference type="InterPro" id="IPR012433">
    <property type="entry name" value="Imm11"/>
</dbReference>
<keyword evidence="3" id="KW-1185">Reference proteome</keyword>
<evidence type="ECO:0000313" key="3">
    <source>
        <dbReference type="Proteomes" id="UP000032568"/>
    </source>
</evidence>